<dbReference type="InterPro" id="IPR027417">
    <property type="entry name" value="P-loop_NTPase"/>
</dbReference>
<dbReference type="GO" id="GO:0003724">
    <property type="term" value="F:RNA helicase activity"/>
    <property type="evidence" value="ECO:0007669"/>
    <property type="project" value="UniProtKB-EC"/>
</dbReference>
<dbReference type="PANTHER" id="PTHR47958">
    <property type="entry name" value="ATP-DEPENDENT RNA HELICASE DBP3"/>
    <property type="match status" value="1"/>
</dbReference>
<dbReference type="InterPro" id="IPR011545">
    <property type="entry name" value="DEAD/DEAH_box_helicase_dom"/>
</dbReference>
<accession>A0AAP0S6S1</accession>
<proteinExistence type="inferred from homology"/>
<dbReference type="InterPro" id="IPR044113">
    <property type="entry name" value="DEADc_DDX41"/>
</dbReference>
<evidence type="ECO:0000256" key="6">
    <source>
        <dbReference type="ARBA" id="ARBA00022806"/>
    </source>
</evidence>
<dbReference type="EC" id="3.6.4.13" evidence="1"/>
<dbReference type="FunFam" id="3.40.50.300:FF:000449">
    <property type="entry name" value="Probable ATP-dependent RNA helicase DDX41"/>
    <property type="match status" value="1"/>
</dbReference>
<evidence type="ECO:0000256" key="9">
    <source>
        <dbReference type="ARBA" id="ARBA00022884"/>
    </source>
</evidence>
<dbReference type="CDD" id="cd17951">
    <property type="entry name" value="DEADc_DDX41"/>
    <property type="match status" value="1"/>
</dbReference>
<dbReference type="GO" id="GO:0016787">
    <property type="term" value="F:hydrolase activity"/>
    <property type="evidence" value="ECO:0007669"/>
    <property type="project" value="UniProtKB-KW"/>
</dbReference>
<dbReference type="InterPro" id="IPR014001">
    <property type="entry name" value="Helicase_ATP-bd"/>
</dbReference>
<keyword evidence="9" id="KW-0694">RNA-binding</keyword>
<keyword evidence="6" id="KW-0347">Helicase</keyword>
<keyword evidence="7" id="KW-0862">Zinc</keyword>
<dbReference type="GO" id="GO:0005634">
    <property type="term" value="C:nucleus"/>
    <property type="evidence" value="ECO:0007669"/>
    <property type="project" value="UniProtKB-ARBA"/>
</dbReference>
<dbReference type="SMART" id="SM00487">
    <property type="entry name" value="DEXDc"/>
    <property type="match status" value="1"/>
</dbReference>
<evidence type="ECO:0000256" key="5">
    <source>
        <dbReference type="ARBA" id="ARBA00022801"/>
    </source>
</evidence>
<dbReference type="InterPro" id="IPR001650">
    <property type="entry name" value="Helicase_C-like"/>
</dbReference>
<comment type="similarity">
    <text evidence="10">Belongs to the DEAD box helicase family. DDX41 subfamily.</text>
</comment>
<evidence type="ECO:0000256" key="12">
    <source>
        <dbReference type="PROSITE-ProRule" id="PRU00552"/>
    </source>
</evidence>
<evidence type="ECO:0000313" key="17">
    <source>
        <dbReference type="Proteomes" id="UP001415857"/>
    </source>
</evidence>
<feature type="domain" description="Helicase C-terminal" evidence="14">
    <location>
        <begin position="397"/>
        <end position="557"/>
    </location>
</feature>
<sequence length="616" mass="68549">MLAAYSMAVVSGADPSSSANVLTDILGSATLCKREEDDYVEYIPVKKRRVMEAQKIVQCKGNSALEDESQKHAVARPSLLVKVSQLKLDLPEITPSEHIVQQEKQMIEHLADRKTLMSVRELAKGISYTEPLFTGWKPPLPIRRMSNKECESIRKQWRIVVDGEDIPPPIKSFKDMRFPEPILKKLEAKGITKPTPIQVQGLPVISSGRDMIGIAFTGSGKTLAFVLPLIMLALQEEVMMPAVPGEGPFGLVICPSRELARQTYEVVEEFFIPLREYGYPELRPLLCIGGVDMWSQLEVMKKGVHIVVATPGRLKDMLAKKMMNLNNCRYVTLDEADRLVDLGFEDDIKEVFDHFKAQRQTLLFSATMPANIQNFAQSALVKPVTVNVGRAGASNLDVIQEVEYVKQEAKTVYLLECLQKTPPPVVIFCEKKADVDDVHEYLLLKGVEAVAIHGGKDQEERERAISSFKAGKKDVLVATDVASKGLDFPDIQHVINYDMPAEIENYVHRIGRTGRCGNTGIATTFINKNQIGTTLLDLKHLLQEAKQRIPPVLAELNDPVEEVDAITDTSGVKGCAYCGGLGHRILDCPKLEHQKRMQIASSRREDFGSGGYRGEF</sequence>
<keyword evidence="3" id="KW-0547">Nucleotide-binding</keyword>
<comment type="caution">
    <text evidence="16">The sequence shown here is derived from an EMBL/GenBank/DDBJ whole genome shotgun (WGS) entry which is preliminary data.</text>
</comment>
<evidence type="ECO:0000259" key="13">
    <source>
        <dbReference type="PROSITE" id="PS51192"/>
    </source>
</evidence>
<evidence type="ECO:0000256" key="2">
    <source>
        <dbReference type="ARBA" id="ARBA00022723"/>
    </source>
</evidence>
<dbReference type="CDD" id="cd18787">
    <property type="entry name" value="SF2_C_DEAD"/>
    <property type="match status" value="1"/>
</dbReference>
<dbReference type="Proteomes" id="UP001415857">
    <property type="component" value="Unassembled WGS sequence"/>
</dbReference>
<evidence type="ECO:0000256" key="1">
    <source>
        <dbReference type="ARBA" id="ARBA00012552"/>
    </source>
</evidence>
<dbReference type="PROSITE" id="PS51195">
    <property type="entry name" value="Q_MOTIF"/>
    <property type="match status" value="1"/>
</dbReference>
<evidence type="ECO:0000313" key="16">
    <source>
        <dbReference type="EMBL" id="KAK9291582.1"/>
    </source>
</evidence>
<evidence type="ECO:0000256" key="4">
    <source>
        <dbReference type="ARBA" id="ARBA00022771"/>
    </source>
</evidence>
<reference evidence="16 17" key="1">
    <citation type="journal article" date="2024" name="Plant J.">
        <title>Genome sequences and population genomics reveal climatic adaptation and genomic divergence between two closely related sweetgum species.</title>
        <authorList>
            <person name="Xu W.Q."/>
            <person name="Ren C.Q."/>
            <person name="Zhang X.Y."/>
            <person name="Comes H.P."/>
            <person name="Liu X.H."/>
            <person name="Li Y.G."/>
            <person name="Kettle C.J."/>
            <person name="Jalonen R."/>
            <person name="Gaisberger H."/>
            <person name="Ma Y.Z."/>
            <person name="Qiu Y.X."/>
        </authorList>
    </citation>
    <scope>NUCLEOTIDE SEQUENCE [LARGE SCALE GENOMIC DNA]</scope>
    <source>
        <strain evidence="16">Hangzhou</strain>
    </source>
</reference>
<evidence type="ECO:0000256" key="10">
    <source>
        <dbReference type="ARBA" id="ARBA00023594"/>
    </source>
</evidence>
<evidence type="ECO:0000256" key="3">
    <source>
        <dbReference type="ARBA" id="ARBA00022741"/>
    </source>
</evidence>
<evidence type="ECO:0000256" key="7">
    <source>
        <dbReference type="ARBA" id="ARBA00022833"/>
    </source>
</evidence>
<organism evidence="16 17">
    <name type="scientific">Liquidambar formosana</name>
    <name type="common">Formosan gum</name>
    <dbReference type="NCBI Taxonomy" id="63359"/>
    <lineage>
        <taxon>Eukaryota</taxon>
        <taxon>Viridiplantae</taxon>
        <taxon>Streptophyta</taxon>
        <taxon>Embryophyta</taxon>
        <taxon>Tracheophyta</taxon>
        <taxon>Spermatophyta</taxon>
        <taxon>Magnoliopsida</taxon>
        <taxon>eudicotyledons</taxon>
        <taxon>Gunneridae</taxon>
        <taxon>Pentapetalae</taxon>
        <taxon>Saxifragales</taxon>
        <taxon>Altingiaceae</taxon>
        <taxon>Liquidambar</taxon>
    </lineage>
</organism>
<protein>
    <recommendedName>
        <fullName evidence="1">RNA helicase</fullName>
        <ecNumber evidence="1">3.6.4.13</ecNumber>
    </recommendedName>
</protein>
<evidence type="ECO:0000259" key="14">
    <source>
        <dbReference type="PROSITE" id="PS51194"/>
    </source>
</evidence>
<feature type="short sequence motif" description="Q motif" evidence="12">
    <location>
        <begin position="171"/>
        <end position="199"/>
    </location>
</feature>
<dbReference type="PROSITE" id="PS51192">
    <property type="entry name" value="HELICASE_ATP_BIND_1"/>
    <property type="match status" value="1"/>
</dbReference>
<keyword evidence="17" id="KW-1185">Reference proteome</keyword>
<feature type="domain" description="DEAD-box RNA helicase Q" evidence="15">
    <location>
        <begin position="171"/>
        <end position="199"/>
    </location>
</feature>
<dbReference type="Gene3D" id="3.40.50.300">
    <property type="entry name" value="P-loop containing nucleotide triphosphate hydrolases"/>
    <property type="match status" value="2"/>
</dbReference>
<dbReference type="GO" id="GO:0000398">
    <property type="term" value="P:mRNA splicing, via spliceosome"/>
    <property type="evidence" value="ECO:0007669"/>
    <property type="project" value="InterPro"/>
</dbReference>
<dbReference type="AlphaFoldDB" id="A0AAP0S6S1"/>
<keyword evidence="4" id="KW-0863">Zinc-finger</keyword>
<evidence type="ECO:0000259" key="15">
    <source>
        <dbReference type="PROSITE" id="PS51195"/>
    </source>
</evidence>
<dbReference type="GO" id="GO:0003723">
    <property type="term" value="F:RNA binding"/>
    <property type="evidence" value="ECO:0007669"/>
    <property type="project" value="UniProtKB-KW"/>
</dbReference>
<dbReference type="GO" id="GO:0005737">
    <property type="term" value="C:cytoplasm"/>
    <property type="evidence" value="ECO:0007669"/>
    <property type="project" value="UniProtKB-ARBA"/>
</dbReference>
<evidence type="ECO:0000256" key="8">
    <source>
        <dbReference type="ARBA" id="ARBA00022840"/>
    </source>
</evidence>
<comment type="catalytic activity">
    <reaction evidence="11">
        <text>ATP + H2O = ADP + phosphate + H(+)</text>
        <dbReference type="Rhea" id="RHEA:13065"/>
        <dbReference type="ChEBI" id="CHEBI:15377"/>
        <dbReference type="ChEBI" id="CHEBI:15378"/>
        <dbReference type="ChEBI" id="CHEBI:30616"/>
        <dbReference type="ChEBI" id="CHEBI:43474"/>
        <dbReference type="ChEBI" id="CHEBI:456216"/>
        <dbReference type="EC" id="3.6.4.13"/>
    </reaction>
</comment>
<evidence type="ECO:0000256" key="11">
    <source>
        <dbReference type="ARBA" id="ARBA00047984"/>
    </source>
</evidence>
<gene>
    <name evidence="16" type="ORF">L1049_019531</name>
</gene>
<dbReference type="GO" id="GO:0008270">
    <property type="term" value="F:zinc ion binding"/>
    <property type="evidence" value="ECO:0007669"/>
    <property type="project" value="UniProtKB-KW"/>
</dbReference>
<keyword evidence="2" id="KW-0479">Metal-binding</keyword>
<name>A0AAP0S6S1_LIQFO</name>
<dbReference type="PROSITE" id="PS51194">
    <property type="entry name" value="HELICASE_CTER"/>
    <property type="match status" value="1"/>
</dbReference>
<dbReference type="Pfam" id="PF00270">
    <property type="entry name" value="DEAD"/>
    <property type="match status" value="1"/>
</dbReference>
<dbReference type="SMART" id="SM00490">
    <property type="entry name" value="HELICc"/>
    <property type="match status" value="1"/>
</dbReference>
<dbReference type="InterPro" id="IPR014014">
    <property type="entry name" value="RNA_helicase_DEAD_Q_motif"/>
</dbReference>
<feature type="domain" description="Helicase ATP-binding" evidence="13">
    <location>
        <begin position="202"/>
        <end position="386"/>
    </location>
</feature>
<dbReference type="FunFam" id="3.40.50.300:FF:000657">
    <property type="entry name" value="Probable ATP-dependent RNA helicase DDX41"/>
    <property type="match status" value="1"/>
</dbReference>
<keyword evidence="5" id="KW-0378">Hydrolase</keyword>
<dbReference type="SUPFAM" id="SSF52540">
    <property type="entry name" value="P-loop containing nucleoside triphosphate hydrolases"/>
    <property type="match status" value="1"/>
</dbReference>
<keyword evidence="8" id="KW-0067">ATP-binding</keyword>
<dbReference type="GO" id="GO:0005524">
    <property type="term" value="F:ATP binding"/>
    <property type="evidence" value="ECO:0007669"/>
    <property type="project" value="UniProtKB-KW"/>
</dbReference>
<dbReference type="Pfam" id="PF00271">
    <property type="entry name" value="Helicase_C"/>
    <property type="match status" value="1"/>
</dbReference>
<dbReference type="EMBL" id="JBBPBK010000001">
    <property type="protein sequence ID" value="KAK9291582.1"/>
    <property type="molecule type" value="Genomic_DNA"/>
</dbReference>